<protein>
    <submittedName>
        <fullName evidence="2">Uncharacterized protein</fullName>
    </submittedName>
</protein>
<dbReference type="Proteomes" id="UP000292027">
    <property type="component" value="Unassembled WGS sequence"/>
</dbReference>
<sequence length="76" mass="8687">MDDAKSGTSRGGTSWPTLRAAQDFECDGRNPLTDRVCVLGHHQGFHRDEVGAEWLDDGTENFRPDWLKQRPYDPRD</sequence>
<organism evidence="2 3">
    <name type="scientific">Kribbella rubisoli</name>
    <dbReference type="NCBI Taxonomy" id="3075929"/>
    <lineage>
        <taxon>Bacteria</taxon>
        <taxon>Bacillati</taxon>
        <taxon>Actinomycetota</taxon>
        <taxon>Actinomycetes</taxon>
        <taxon>Propionibacteriales</taxon>
        <taxon>Kribbellaceae</taxon>
        <taxon>Kribbella</taxon>
    </lineage>
</organism>
<evidence type="ECO:0000313" key="2">
    <source>
        <dbReference type="EMBL" id="RZU15918.1"/>
    </source>
</evidence>
<feature type="region of interest" description="Disordered" evidence="1">
    <location>
        <begin position="1"/>
        <end position="23"/>
    </location>
</feature>
<name>A0A4Q7X038_9ACTN</name>
<dbReference type="AlphaFoldDB" id="A0A4Q7X038"/>
<evidence type="ECO:0000256" key="1">
    <source>
        <dbReference type="SAM" id="MobiDB-lite"/>
    </source>
</evidence>
<feature type="compositionally biased region" description="Polar residues" evidence="1">
    <location>
        <begin position="1"/>
        <end position="16"/>
    </location>
</feature>
<accession>A0A4Q7X038</accession>
<evidence type="ECO:0000313" key="3">
    <source>
        <dbReference type="Proteomes" id="UP000292027"/>
    </source>
</evidence>
<comment type="caution">
    <text evidence="2">The sequence shown here is derived from an EMBL/GenBank/DDBJ whole genome shotgun (WGS) entry which is preliminary data.</text>
</comment>
<gene>
    <name evidence="2" type="ORF">EV645_3459</name>
</gene>
<dbReference type="EMBL" id="SHKR01000012">
    <property type="protein sequence ID" value="RZU15918.1"/>
    <property type="molecule type" value="Genomic_DNA"/>
</dbReference>
<proteinExistence type="predicted"/>
<keyword evidence="3" id="KW-1185">Reference proteome</keyword>
<reference evidence="2 3" key="1">
    <citation type="journal article" date="2015" name="Stand. Genomic Sci.">
        <title>Genomic Encyclopedia of Bacterial and Archaeal Type Strains, Phase III: the genomes of soil and plant-associated and newly described type strains.</title>
        <authorList>
            <person name="Whitman W.B."/>
            <person name="Woyke T."/>
            <person name="Klenk H.P."/>
            <person name="Zhou Y."/>
            <person name="Lilburn T.G."/>
            <person name="Beck B.J."/>
            <person name="De Vos P."/>
            <person name="Vandamme P."/>
            <person name="Eisen J.A."/>
            <person name="Garrity G."/>
            <person name="Hugenholtz P."/>
            <person name="Kyrpides N.C."/>
        </authorList>
    </citation>
    <scope>NUCLEOTIDE SEQUENCE [LARGE SCALE GENOMIC DNA]</scope>
    <source>
        <strain evidence="2 3">VKM Ac-2540</strain>
    </source>
</reference>